<feature type="compositionally biased region" description="Pro residues" evidence="1">
    <location>
        <begin position="160"/>
        <end position="170"/>
    </location>
</feature>
<dbReference type="Pfam" id="PF02720">
    <property type="entry name" value="DUF222"/>
    <property type="match status" value="1"/>
</dbReference>
<accession>A0ABW3G797</accession>
<proteinExistence type="predicted"/>
<evidence type="ECO:0000259" key="2">
    <source>
        <dbReference type="Pfam" id="PF02720"/>
    </source>
</evidence>
<gene>
    <name evidence="3" type="ORF">ACFQ04_03155</name>
</gene>
<dbReference type="InterPro" id="IPR003870">
    <property type="entry name" value="DUF222"/>
</dbReference>
<organism evidence="3 4">
    <name type="scientific">Williamsia deligens</name>
    <dbReference type="NCBI Taxonomy" id="321325"/>
    <lineage>
        <taxon>Bacteria</taxon>
        <taxon>Bacillati</taxon>
        <taxon>Actinomycetota</taxon>
        <taxon>Actinomycetes</taxon>
        <taxon>Mycobacteriales</taxon>
        <taxon>Nocardiaceae</taxon>
        <taxon>Williamsia</taxon>
    </lineage>
</organism>
<feature type="region of interest" description="Disordered" evidence="1">
    <location>
        <begin position="322"/>
        <end position="415"/>
    </location>
</feature>
<name>A0ABW3G797_9NOCA</name>
<feature type="domain" description="DUF222" evidence="2">
    <location>
        <begin position="9"/>
        <end position="281"/>
    </location>
</feature>
<evidence type="ECO:0000313" key="4">
    <source>
        <dbReference type="Proteomes" id="UP001597068"/>
    </source>
</evidence>
<dbReference type="InterPro" id="IPR003615">
    <property type="entry name" value="HNH_nuc"/>
</dbReference>
<evidence type="ECO:0000256" key="1">
    <source>
        <dbReference type="SAM" id="MobiDB-lite"/>
    </source>
</evidence>
<dbReference type="EMBL" id="JBHTIL010000001">
    <property type="protein sequence ID" value="MFD0924725.1"/>
    <property type="molecule type" value="Genomic_DNA"/>
</dbReference>
<evidence type="ECO:0000313" key="3">
    <source>
        <dbReference type="EMBL" id="MFD0924725.1"/>
    </source>
</evidence>
<feature type="region of interest" description="Disordered" evidence="1">
    <location>
        <begin position="155"/>
        <end position="174"/>
    </location>
</feature>
<comment type="caution">
    <text evidence="3">The sequence shown here is derived from an EMBL/GenBank/DDBJ whole genome shotgun (WGS) entry which is preliminary data.</text>
</comment>
<feature type="compositionally biased region" description="Basic and acidic residues" evidence="1">
    <location>
        <begin position="370"/>
        <end position="385"/>
    </location>
</feature>
<dbReference type="RefSeq" id="WP_253647267.1">
    <property type="nucleotide sequence ID" value="NZ_BAAAMO010000002.1"/>
</dbReference>
<protein>
    <submittedName>
        <fullName evidence="3">DUF222 domain-containing protein</fullName>
    </submittedName>
</protein>
<sequence>MSVRELLRRNGCVPVVASRAIRLGRAIVHLPSLARHVRDGSLSAEYADAVARGVRHVAERTRTPLGSELTDDTEATLIGHALAGRTPTEIADHARAIAVANEPATEDDPDDSATPVAEDVTLNDLTWNQGDDGRLSGSFDLDVVTGERLISCIDAASRPRPLPDGSPDPRPAARRRADAFAQLLETASRAVRSDALIGPSTTEVILTVPTTAATGPGGELVPWRAPSLQWLGTVSQDTVSLLSCDAAVTRVGMDIDDAPVDITTTTRLFTGRVRKAVIARDQCCVKCGNPGSWTDVHHIVFHSDGGPTTCDNGCCAGPATSPCTSTAGRSRWGPTGIPGYDHPHRSTRNASYSLPTTAARSDSTPSPPDRPADQHHLHLPTRQDRSSCLTTPQCGPPNPVRTSGSPGTPGTSGGR</sequence>
<feature type="compositionally biased region" description="Low complexity" evidence="1">
    <location>
        <begin position="355"/>
        <end position="364"/>
    </location>
</feature>
<keyword evidence="4" id="KW-1185">Reference proteome</keyword>
<dbReference type="CDD" id="cd00085">
    <property type="entry name" value="HNHc"/>
    <property type="match status" value="1"/>
</dbReference>
<reference evidence="4" key="1">
    <citation type="journal article" date="2019" name="Int. J. Syst. Evol. Microbiol.">
        <title>The Global Catalogue of Microorganisms (GCM) 10K type strain sequencing project: providing services to taxonomists for standard genome sequencing and annotation.</title>
        <authorList>
            <consortium name="The Broad Institute Genomics Platform"/>
            <consortium name="The Broad Institute Genome Sequencing Center for Infectious Disease"/>
            <person name="Wu L."/>
            <person name="Ma J."/>
        </authorList>
    </citation>
    <scope>NUCLEOTIDE SEQUENCE [LARGE SCALE GENOMIC DNA]</scope>
    <source>
        <strain evidence="4">CCUG 50873</strain>
    </source>
</reference>
<dbReference type="Proteomes" id="UP001597068">
    <property type="component" value="Unassembled WGS sequence"/>
</dbReference>